<dbReference type="EMBL" id="JAAGAX010000011">
    <property type="protein sequence ID" value="KAF2298602.1"/>
    <property type="molecule type" value="Genomic_DNA"/>
</dbReference>
<comment type="catalytic activity">
    <reaction evidence="9">
        <text>O-acetyl-L-serine + hydrogen sulfide = L-cysteine + acetate</text>
        <dbReference type="Rhea" id="RHEA:14829"/>
        <dbReference type="ChEBI" id="CHEBI:29919"/>
        <dbReference type="ChEBI" id="CHEBI:30089"/>
        <dbReference type="ChEBI" id="CHEBI:35235"/>
        <dbReference type="ChEBI" id="CHEBI:58340"/>
        <dbReference type="EC" id="2.5.1.47"/>
    </reaction>
</comment>
<keyword evidence="12" id="KW-1185">Reference proteome</keyword>
<evidence type="ECO:0000313" key="11">
    <source>
        <dbReference type="EMBL" id="KAF2298602.1"/>
    </source>
</evidence>
<dbReference type="NCBIfam" id="TIGR01139">
    <property type="entry name" value="cysK"/>
    <property type="match status" value="1"/>
</dbReference>
<dbReference type="InterPro" id="IPR005856">
    <property type="entry name" value="Cys_synth"/>
</dbReference>
<evidence type="ECO:0000256" key="4">
    <source>
        <dbReference type="ARBA" id="ARBA00022679"/>
    </source>
</evidence>
<evidence type="ECO:0000256" key="9">
    <source>
        <dbReference type="RuleBase" id="RU003985"/>
    </source>
</evidence>
<feature type="binding site" evidence="7">
    <location>
        <position position="374"/>
    </location>
    <ligand>
        <name>pyridoxal 5'-phosphate</name>
        <dbReference type="ChEBI" id="CHEBI:597326"/>
    </ligand>
</feature>
<dbReference type="PROSITE" id="PS00901">
    <property type="entry name" value="CYS_SYNTHASE"/>
    <property type="match status" value="2"/>
</dbReference>
<dbReference type="GO" id="GO:0004124">
    <property type="term" value="F:cysteine synthase activity"/>
    <property type="evidence" value="ECO:0007669"/>
    <property type="project" value="UniProtKB-UniRule"/>
</dbReference>
<dbReference type="InterPro" id="IPR001926">
    <property type="entry name" value="TrpB-like_PALP"/>
</dbReference>
<dbReference type="InterPro" id="IPR005859">
    <property type="entry name" value="CysK"/>
</dbReference>
<dbReference type="GO" id="GO:0006535">
    <property type="term" value="P:cysteine biosynthetic process from serine"/>
    <property type="evidence" value="ECO:0007669"/>
    <property type="project" value="UniProtKB-UniRule"/>
</dbReference>
<feature type="binding site" evidence="7">
    <location>
        <begin position="478"/>
        <end position="482"/>
    </location>
    <ligand>
        <name>pyridoxal 5'-phosphate</name>
        <dbReference type="ChEBI" id="CHEBI:597326"/>
    </ligand>
</feature>
<comment type="cofactor">
    <cofactor evidence="1 7 9">
        <name>pyridoxal 5'-phosphate</name>
        <dbReference type="ChEBI" id="CHEBI:597326"/>
    </cofactor>
</comment>
<feature type="modified residue" description="N6-(pyridoxal phosphate)lysine" evidence="8">
    <location>
        <position position="343"/>
    </location>
</feature>
<evidence type="ECO:0000256" key="1">
    <source>
        <dbReference type="ARBA" id="ARBA00001933"/>
    </source>
</evidence>
<evidence type="ECO:0000256" key="2">
    <source>
        <dbReference type="ARBA" id="ARBA00007103"/>
    </source>
</evidence>
<keyword evidence="4 9" id="KW-0808">Transferase</keyword>
<dbReference type="FunFam" id="3.40.50.1100:FF:000130">
    <property type="entry name" value="Cysteine synthase"/>
    <property type="match status" value="1"/>
</dbReference>
<dbReference type="InterPro" id="IPR036052">
    <property type="entry name" value="TrpB-like_PALP_sf"/>
</dbReference>
<comment type="caution">
    <text evidence="11">The sequence shown here is derived from an EMBL/GenBank/DDBJ whole genome shotgun (WGS) entry which is preliminary data.</text>
</comment>
<evidence type="ECO:0000256" key="5">
    <source>
        <dbReference type="ARBA" id="ARBA00022898"/>
    </source>
</evidence>
<dbReference type="PANTHER" id="PTHR10314">
    <property type="entry name" value="CYSTATHIONINE BETA-SYNTHASE"/>
    <property type="match status" value="1"/>
</dbReference>
<dbReference type="GO" id="GO:0050017">
    <property type="term" value="F:L-3-cyanoalanine synthase activity"/>
    <property type="evidence" value="ECO:0007669"/>
    <property type="project" value="UniProtKB-ARBA"/>
</dbReference>
<dbReference type="Gene3D" id="3.40.50.1100">
    <property type="match status" value="4"/>
</dbReference>
<keyword evidence="6 9" id="KW-0198">Cysteine biosynthesis</keyword>
<feature type="domain" description="Tryptophan synthase beta chain-like PALP" evidence="10">
    <location>
        <begin position="306"/>
        <end position="593"/>
    </location>
</feature>
<dbReference type="GO" id="GO:0009836">
    <property type="term" value="P:fruit ripening, climacteric"/>
    <property type="evidence" value="ECO:0007669"/>
    <property type="project" value="UniProtKB-ARBA"/>
</dbReference>
<feature type="binding site" evidence="7">
    <location>
        <position position="566"/>
    </location>
    <ligand>
        <name>pyridoxal 5'-phosphate</name>
        <dbReference type="ChEBI" id="CHEBI:597326"/>
    </ligand>
</feature>
<sequence length="618" mass="65669">MAEEKTAIAKDVTELIGKTPLVYLNHVVDGCVARIAAKLEMMEPCSSVKDRIGYSMIADAEEKGLIKPGERRRMVLRAFGAELVLTDPARGMKGAVQKAEEILAKTPNAYVLQQFENPSNPKVHYETTGPEIWKGSGGKVNALVSGIGTGGTVTGAGKYLKEQNPDIKLYGVEPVESAVLSGGKPGPHKIQGIGAGFIPGVLDVGLLDEVVQISSEEAIETAKHLALKEGLLVGISSGAAAAAAIRIAKRPENAGKLIVVIFPSFGDRYLSSTPFDSIRHEGITLFACRITPLKDMEDNCKIKKDITELIGNTPMVYLNNVADGCVARIAAKLEMMTPAYSVKDRIAYSMIKDAEDKGLVTPGKTVLIEATGGNTGIGLAAIAAMKGYKLIIVMPASMSLERRIVVRAFGAELYLTHPSKGIKGAIQKAEEILSKTPDGYILNQFDNPANPEIHYETTGAEIWRDSEGKVDALVAGVGTGGTVTGAGRFLKEKNPEIKVYGVEPVENAILSGGRPGPHLIQGIGPGIIASVMDVELLDEIVHVSSEEAIETTKQLALKEGLLVGISSGAAAAAAIKLAKRPENARKLIVVIFPSFGERSLSSEVFNSIRNEVENMTID</sequence>
<evidence type="ECO:0000313" key="12">
    <source>
        <dbReference type="Proteomes" id="UP000467840"/>
    </source>
</evidence>
<evidence type="ECO:0000256" key="6">
    <source>
        <dbReference type="ARBA" id="ARBA00023192"/>
    </source>
</evidence>
<evidence type="ECO:0000256" key="7">
    <source>
        <dbReference type="PIRSR" id="PIRSR605856-50"/>
    </source>
</evidence>
<protein>
    <recommendedName>
        <fullName evidence="9">Cysteine synthase</fullName>
        <ecNumber evidence="9">2.5.1.47</ecNumber>
    </recommendedName>
</protein>
<dbReference type="Pfam" id="PF00291">
    <property type="entry name" value="PALP"/>
    <property type="match status" value="2"/>
</dbReference>
<evidence type="ECO:0000256" key="8">
    <source>
        <dbReference type="PIRSR" id="PIRSR605856-51"/>
    </source>
</evidence>
<organism evidence="11 12">
    <name type="scientific">Hevea brasiliensis</name>
    <name type="common">Para rubber tree</name>
    <name type="synonym">Siphonia brasiliensis</name>
    <dbReference type="NCBI Taxonomy" id="3981"/>
    <lineage>
        <taxon>Eukaryota</taxon>
        <taxon>Viridiplantae</taxon>
        <taxon>Streptophyta</taxon>
        <taxon>Embryophyta</taxon>
        <taxon>Tracheophyta</taxon>
        <taxon>Spermatophyta</taxon>
        <taxon>Magnoliopsida</taxon>
        <taxon>eudicotyledons</taxon>
        <taxon>Gunneridae</taxon>
        <taxon>Pentapetalae</taxon>
        <taxon>rosids</taxon>
        <taxon>fabids</taxon>
        <taxon>Malpighiales</taxon>
        <taxon>Euphorbiaceae</taxon>
        <taxon>Crotonoideae</taxon>
        <taxon>Micrandreae</taxon>
        <taxon>Hevea</taxon>
    </lineage>
</organism>
<dbReference type="CDD" id="cd01561">
    <property type="entry name" value="CBS_like"/>
    <property type="match status" value="2"/>
</dbReference>
<evidence type="ECO:0000259" key="10">
    <source>
        <dbReference type="Pfam" id="PF00291"/>
    </source>
</evidence>
<dbReference type="AlphaFoldDB" id="A0A6A6LB09"/>
<dbReference type="SUPFAM" id="SSF53686">
    <property type="entry name" value="Tryptophan synthase beta subunit-like PLP-dependent enzymes"/>
    <property type="match status" value="2"/>
</dbReference>
<dbReference type="InterPro" id="IPR001216">
    <property type="entry name" value="P-phosphate_BS"/>
</dbReference>
<proteinExistence type="inferred from homology"/>
<feature type="domain" description="Tryptophan synthase beta chain-like PALP" evidence="10">
    <location>
        <begin position="71"/>
        <end position="263"/>
    </location>
</feature>
<comment type="similarity">
    <text evidence="2 9">Belongs to the cysteine synthase/cystathionine beta-synthase family.</text>
</comment>
<name>A0A6A6LB09_HEVBR</name>
<dbReference type="NCBIfam" id="TIGR01136">
    <property type="entry name" value="cysKM"/>
    <property type="match status" value="1"/>
</dbReference>
<keyword evidence="5 7" id="KW-0663">Pyridoxal phosphate</keyword>
<reference evidence="11 12" key="1">
    <citation type="journal article" date="2020" name="Mol. Plant">
        <title>The Chromosome-Based Rubber Tree Genome Provides New Insights into Spurge Genome Evolution and Rubber Biosynthesis.</title>
        <authorList>
            <person name="Liu J."/>
            <person name="Shi C."/>
            <person name="Shi C.C."/>
            <person name="Li W."/>
            <person name="Zhang Q.J."/>
            <person name="Zhang Y."/>
            <person name="Li K."/>
            <person name="Lu H.F."/>
            <person name="Shi C."/>
            <person name="Zhu S.T."/>
            <person name="Xiao Z.Y."/>
            <person name="Nan H."/>
            <person name="Yue Y."/>
            <person name="Zhu X.G."/>
            <person name="Wu Y."/>
            <person name="Hong X.N."/>
            <person name="Fan G.Y."/>
            <person name="Tong Y."/>
            <person name="Zhang D."/>
            <person name="Mao C.L."/>
            <person name="Liu Y.L."/>
            <person name="Hao S.J."/>
            <person name="Liu W.Q."/>
            <person name="Lv M.Q."/>
            <person name="Zhang H.B."/>
            <person name="Liu Y."/>
            <person name="Hu-Tang G.R."/>
            <person name="Wang J.P."/>
            <person name="Wang J.H."/>
            <person name="Sun Y.H."/>
            <person name="Ni S.B."/>
            <person name="Chen W.B."/>
            <person name="Zhang X.C."/>
            <person name="Jiao Y.N."/>
            <person name="Eichler E.E."/>
            <person name="Li G.H."/>
            <person name="Liu X."/>
            <person name="Gao L.Z."/>
        </authorList>
    </citation>
    <scope>NUCLEOTIDE SEQUENCE [LARGE SCALE GENOMIC DNA]</scope>
    <source>
        <strain evidence="12">cv. GT1</strain>
        <tissue evidence="11">Leaf</tissue>
    </source>
</reference>
<dbReference type="Proteomes" id="UP000467840">
    <property type="component" value="Chromosome 1"/>
</dbReference>
<gene>
    <name evidence="11" type="ORF">GH714_024286</name>
</gene>
<dbReference type="FunFam" id="3.40.50.1100:FF:000006">
    <property type="entry name" value="Cysteine synthase"/>
    <property type="match status" value="2"/>
</dbReference>
<evidence type="ECO:0000256" key="3">
    <source>
        <dbReference type="ARBA" id="ARBA00022605"/>
    </source>
</evidence>
<keyword evidence="3 9" id="KW-0028">Amino-acid biosynthesis</keyword>
<dbReference type="EC" id="2.5.1.47" evidence="9"/>
<dbReference type="InterPro" id="IPR050214">
    <property type="entry name" value="Cys_Synth/Cystath_Beta-Synth"/>
</dbReference>
<accession>A0A6A6LB09</accession>